<evidence type="ECO:0000313" key="2">
    <source>
        <dbReference type="Proteomes" id="UP001320706"/>
    </source>
</evidence>
<proteinExistence type="predicted"/>
<comment type="caution">
    <text evidence="1">The sequence shown here is derived from an EMBL/GenBank/DDBJ whole genome shotgun (WGS) entry which is preliminary data.</text>
</comment>
<protein>
    <submittedName>
        <fullName evidence="1">Uncharacterized protein</fullName>
    </submittedName>
</protein>
<sequence length="321" mass="35662">MSASGSGVHVLDPFYLAITLLITLAYQLFFFAIAWSFKFDKVTDFAGGTNFVVLAVVTLALSSGNGSPNARQVVDSLFIMLWGARLSAFLLFRILKTGKDDRFDDKRDQFCLPVTVLNSPEVRQWTQQSSFGQATDILGVVGFGVGFVMESLSDVQKYRFRSTHKQPGALCDRGLFRWSRHPNYFGEILIQFSIYLIAITPCAYGHIGSRALAALIASIVGPLFLTVLLLFVSGLPLQERPGAKKRFEKGQGWPEYRDYLDRTSILIPLPPWLYRRVPVWLKRTVLLEWPIYVFDPVRHAGVEEGGLGERGGGGEGGQGSS</sequence>
<organism evidence="1 2">
    <name type="scientific">Zalaria obscura</name>
    <dbReference type="NCBI Taxonomy" id="2024903"/>
    <lineage>
        <taxon>Eukaryota</taxon>
        <taxon>Fungi</taxon>
        <taxon>Dikarya</taxon>
        <taxon>Ascomycota</taxon>
        <taxon>Pezizomycotina</taxon>
        <taxon>Dothideomycetes</taxon>
        <taxon>Dothideomycetidae</taxon>
        <taxon>Dothideales</taxon>
        <taxon>Zalariaceae</taxon>
        <taxon>Zalaria</taxon>
    </lineage>
</organism>
<keyword evidence="2" id="KW-1185">Reference proteome</keyword>
<accession>A0ACC3SMF8</accession>
<gene>
    <name evidence="1" type="ORF">M8818_000850</name>
</gene>
<evidence type="ECO:0000313" key="1">
    <source>
        <dbReference type="EMBL" id="KAK8219876.1"/>
    </source>
</evidence>
<dbReference type="EMBL" id="JAMKPW020000003">
    <property type="protein sequence ID" value="KAK8219876.1"/>
    <property type="molecule type" value="Genomic_DNA"/>
</dbReference>
<reference evidence="1" key="1">
    <citation type="submission" date="2024-02" db="EMBL/GenBank/DDBJ databases">
        <title>Metagenome Assembled Genome of Zalaria obscura JY119.</title>
        <authorList>
            <person name="Vighnesh L."/>
            <person name="Jagadeeshwari U."/>
            <person name="Venkata Ramana C."/>
            <person name="Sasikala C."/>
        </authorList>
    </citation>
    <scope>NUCLEOTIDE SEQUENCE</scope>
    <source>
        <strain evidence="1">JY119</strain>
    </source>
</reference>
<name>A0ACC3SMF8_9PEZI</name>
<dbReference type="Proteomes" id="UP001320706">
    <property type="component" value="Unassembled WGS sequence"/>
</dbReference>